<dbReference type="PANTHER" id="PTHR36886:SF8">
    <property type="entry name" value="ZINC FINGER CCCH DOMAIN-CONTAINING PROTEIN 38"/>
    <property type="match status" value="1"/>
</dbReference>
<sequence>MSGSGRKHISKWDLKEVPQPSLGDVQYNDWPGKAGKFIHNKESQPGWRSPEIAGRNDPKWYGVEGNNKDGREFSNATMAWDEDRSYSPKMYPGLDDWRRNRCRSPKSGWGRSYRSRSRSRSRTPSHGFNRESGLNDRSIVAQPCKDFAAGRCRRGDHCQYLHQDDRDYEDRRYSESSLMDSWESRHGRSEASKYSTSDDTREPPLRIGRSNDLCNDYFKGKCRRGASCKYAHYTAASDGSSKGSTHEVFRERENDRRNKDASFEQSWEHKPCRRRDIPCKFFAAGNCRNGKFCRFSHHGQTRTSPDDRSRDDWRRNHSDNVDQSKEGLKWSDTTASDVAKLQEWSEDRSGDIGAPEQRATAWSTDDRWEHTFINESRSWDHPMESGKAVDSNEGKYLQLEENTGVGMGVSESRGCENWLGDMEISPEWNYRVQSPHHIVKEHGHSRSLTLNGTPLPTCEQDITQEALFQKHHAARAMQPVISENYCFQSNPSLKEDASDAFSCDDRTASRDSTTSLIDLNFSANVLPGQSLDQNGHCSSAVTQPFPSSNAVGQNQQTFPLYASRGESITNSQSQQLFQEDKSFNKSDIGNANRSEVISEIPPTQNIVSREQLSQLTNLSASLAQLLGNGQQLPQLYAALNPQNSMEFVRSSLPNSAELVASLAASLVAASSQPNPATGFQKQYDPISGSIEPTKPDINNPVLGFSTNSIEEKSLEDGKPEILSKNLFLPSVSGGPSGADPYKTGNLDVDLNRESHQLNQPDLVANCEGEGNNGTAEETESAQDNGPSDKMDGDGRADEGKKNNDVKGIRAFKFALVDFIKELLKPTWKEGQISKETHNAIVKKVVDKVTGSIQGAHIPQSQEKIDNYMSCSKPKLTKLVQAYVEKYQKS</sequence>
<feature type="zinc finger region" description="C3H1-type" evidence="4">
    <location>
        <begin position="273"/>
        <end position="300"/>
    </location>
</feature>
<dbReference type="Pfam" id="PF14608">
    <property type="entry name" value="zf-CCCH_2"/>
    <property type="match status" value="2"/>
</dbReference>
<evidence type="ECO:0000256" key="5">
    <source>
        <dbReference type="SAM" id="MobiDB-lite"/>
    </source>
</evidence>
<feature type="domain" description="C3H1-type" evidence="6">
    <location>
        <begin position="138"/>
        <end position="165"/>
    </location>
</feature>
<name>A0A5B7BHS1_DAVIN</name>
<dbReference type="InterPro" id="IPR036855">
    <property type="entry name" value="Znf_CCCH_sf"/>
</dbReference>
<evidence type="ECO:0000256" key="2">
    <source>
        <dbReference type="ARBA" id="ARBA00022771"/>
    </source>
</evidence>
<evidence type="ECO:0000313" key="7">
    <source>
        <dbReference type="EMBL" id="MPA66783.1"/>
    </source>
</evidence>
<dbReference type="Gene3D" id="3.30.1370.210">
    <property type="match status" value="1"/>
</dbReference>
<organism evidence="7">
    <name type="scientific">Davidia involucrata</name>
    <name type="common">Dove tree</name>
    <dbReference type="NCBI Taxonomy" id="16924"/>
    <lineage>
        <taxon>Eukaryota</taxon>
        <taxon>Viridiplantae</taxon>
        <taxon>Streptophyta</taxon>
        <taxon>Embryophyta</taxon>
        <taxon>Tracheophyta</taxon>
        <taxon>Spermatophyta</taxon>
        <taxon>Magnoliopsida</taxon>
        <taxon>eudicotyledons</taxon>
        <taxon>Gunneridae</taxon>
        <taxon>Pentapetalae</taxon>
        <taxon>asterids</taxon>
        <taxon>Cornales</taxon>
        <taxon>Nyssaceae</taxon>
        <taxon>Davidia</taxon>
    </lineage>
</organism>
<evidence type="ECO:0000256" key="4">
    <source>
        <dbReference type="PROSITE-ProRule" id="PRU00723"/>
    </source>
</evidence>
<accession>A0A5B7BHS1</accession>
<feature type="region of interest" description="Disordered" evidence="5">
    <location>
        <begin position="298"/>
        <end position="328"/>
    </location>
</feature>
<feature type="region of interest" description="Disordered" evidence="5">
    <location>
        <begin position="1"/>
        <end position="134"/>
    </location>
</feature>
<evidence type="ECO:0000259" key="6">
    <source>
        <dbReference type="PROSITE" id="PS50103"/>
    </source>
</evidence>
<dbReference type="GO" id="GO:0008270">
    <property type="term" value="F:zinc ion binding"/>
    <property type="evidence" value="ECO:0007669"/>
    <property type="project" value="UniProtKB-KW"/>
</dbReference>
<evidence type="ECO:0000256" key="3">
    <source>
        <dbReference type="ARBA" id="ARBA00022833"/>
    </source>
</evidence>
<feature type="compositionally biased region" description="Basic and acidic residues" evidence="5">
    <location>
        <begin position="244"/>
        <end position="267"/>
    </location>
</feature>
<dbReference type="PANTHER" id="PTHR36886">
    <property type="entry name" value="PROTEIN FRIGIDA-ESSENTIAL 1"/>
    <property type="match status" value="1"/>
</dbReference>
<feature type="compositionally biased region" description="Low complexity" evidence="5">
    <location>
        <begin position="764"/>
        <end position="775"/>
    </location>
</feature>
<protein>
    <submittedName>
        <fullName evidence="7">Putative zinc finger CCCH domain-containing protein 38 isoform X1</fullName>
    </submittedName>
</protein>
<gene>
    <name evidence="7" type="ORF">Din_036224</name>
</gene>
<feature type="compositionally biased region" description="Basic and acidic residues" evidence="5">
    <location>
        <begin position="304"/>
        <end position="328"/>
    </location>
</feature>
<keyword evidence="2 4" id="KW-0863">Zinc-finger</keyword>
<feature type="region of interest" description="Disordered" evidence="5">
    <location>
        <begin position="235"/>
        <end position="267"/>
    </location>
</feature>
<dbReference type="PROSITE" id="PS50103">
    <property type="entry name" value="ZF_C3H1"/>
    <property type="match status" value="3"/>
</dbReference>
<dbReference type="EMBL" id="GHES01036224">
    <property type="protein sequence ID" value="MPA66783.1"/>
    <property type="molecule type" value="Transcribed_RNA"/>
</dbReference>
<keyword evidence="1 4" id="KW-0479">Metal-binding</keyword>
<dbReference type="InterPro" id="IPR052650">
    <property type="entry name" value="Zinc_finger_CCCH"/>
</dbReference>
<dbReference type="Gene3D" id="1.20.120.1350">
    <property type="entry name" value="Pneumovirus matrix protein 2 (M2), zinc-binding domain"/>
    <property type="match status" value="1"/>
</dbReference>
<proteinExistence type="predicted"/>
<feature type="compositionally biased region" description="Basic and acidic residues" evidence="5">
    <location>
        <begin position="786"/>
        <end position="802"/>
    </location>
</feature>
<dbReference type="SUPFAM" id="SSF90229">
    <property type="entry name" value="CCCH zinc finger"/>
    <property type="match status" value="1"/>
</dbReference>
<feature type="domain" description="C3H1-type" evidence="6">
    <location>
        <begin position="208"/>
        <end position="235"/>
    </location>
</feature>
<dbReference type="InterPro" id="IPR000571">
    <property type="entry name" value="Znf_CCCH"/>
</dbReference>
<feature type="region of interest" description="Disordered" evidence="5">
    <location>
        <begin position="179"/>
        <end position="207"/>
    </location>
</feature>
<feature type="zinc finger region" description="C3H1-type" evidence="4">
    <location>
        <begin position="208"/>
        <end position="235"/>
    </location>
</feature>
<dbReference type="AlphaFoldDB" id="A0A5B7BHS1"/>
<dbReference type="SMART" id="SM00356">
    <property type="entry name" value="ZnF_C3H1"/>
    <property type="match status" value="3"/>
</dbReference>
<evidence type="ECO:0000256" key="1">
    <source>
        <dbReference type="ARBA" id="ARBA00022723"/>
    </source>
</evidence>
<keyword evidence="3 4" id="KW-0862">Zinc</keyword>
<reference evidence="7" key="1">
    <citation type="submission" date="2019-08" db="EMBL/GenBank/DDBJ databases">
        <title>Reference gene set and small RNA set construction with multiple tissues from Davidia involucrata Baill.</title>
        <authorList>
            <person name="Yang H."/>
            <person name="Zhou C."/>
            <person name="Li G."/>
            <person name="Wang J."/>
            <person name="Gao P."/>
            <person name="Wang M."/>
            <person name="Wang R."/>
            <person name="Zhao Y."/>
        </authorList>
    </citation>
    <scope>NUCLEOTIDE SEQUENCE</scope>
    <source>
        <tissue evidence="7">Mixed with DoveR01_LX</tissue>
    </source>
</reference>
<feature type="compositionally biased region" description="Basic and acidic residues" evidence="5">
    <location>
        <begin position="182"/>
        <end position="204"/>
    </location>
</feature>
<feature type="zinc finger region" description="C3H1-type" evidence="4">
    <location>
        <begin position="138"/>
        <end position="165"/>
    </location>
</feature>
<dbReference type="Pfam" id="PF00642">
    <property type="entry name" value="zf-CCCH"/>
    <property type="match status" value="1"/>
</dbReference>
<feature type="region of interest" description="Disordered" evidence="5">
    <location>
        <begin position="763"/>
        <end position="802"/>
    </location>
</feature>
<feature type="domain" description="C3H1-type" evidence="6">
    <location>
        <begin position="273"/>
        <end position="300"/>
    </location>
</feature>
<feature type="compositionally biased region" description="Basic residues" evidence="5">
    <location>
        <begin position="113"/>
        <end position="123"/>
    </location>
</feature>